<dbReference type="EMBL" id="JAKROA010000010">
    <property type="protein sequence ID" value="KAL5104952.1"/>
    <property type="molecule type" value="Genomic_DNA"/>
</dbReference>
<dbReference type="SMART" id="SM01344">
    <property type="entry name" value="NUC194"/>
    <property type="match status" value="1"/>
</dbReference>
<comment type="caution">
    <text evidence="4">The sequence shown here is derived from an EMBL/GenBank/DDBJ whole genome shotgun (WGS) entry which is preliminary data.</text>
</comment>
<dbReference type="GO" id="GO:0016301">
    <property type="term" value="F:kinase activity"/>
    <property type="evidence" value="ECO:0007669"/>
    <property type="project" value="UniProtKB-KW"/>
</dbReference>
<organism evidence="4 5">
    <name type="scientific">Taenia crassiceps</name>
    <dbReference type="NCBI Taxonomy" id="6207"/>
    <lineage>
        <taxon>Eukaryota</taxon>
        <taxon>Metazoa</taxon>
        <taxon>Spiralia</taxon>
        <taxon>Lophotrochozoa</taxon>
        <taxon>Platyhelminthes</taxon>
        <taxon>Cestoda</taxon>
        <taxon>Eucestoda</taxon>
        <taxon>Cyclophyllidea</taxon>
        <taxon>Taeniidae</taxon>
        <taxon>Taenia</taxon>
    </lineage>
</organism>
<dbReference type="InterPro" id="IPR036940">
    <property type="entry name" value="PI3/4_kinase_cat_sf"/>
</dbReference>
<dbReference type="InterPro" id="IPR011009">
    <property type="entry name" value="Kinase-like_dom_sf"/>
</dbReference>
<dbReference type="Proteomes" id="UP001651158">
    <property type="component" value="Unassembled WGS sequence"/>
</dbReference>
<dbReference type="Gene3D" id="3.30.1010.10">
    <property type="entry name" value="Phosphatidylinositol 3-kinase Catalytic Subunit, Chain A, domain 4"/>
    <property type="match status" value="1"/>
</dbReference>
<dbReference type="Pfam" id="PF00454">
    <property type="entry name" value="PI3_PI4_kinase"/>
    <property type="match status" value="1"/>
</dbReference>
<dbReference type="PANTHER" id="PTHR11139:SF68">
    <property type="entry name" value="DNA-DEPENDENT PROTEIN KINASE CATALYTIC SUBUNIT"/>
    <property type="match status" value="1"/>
</dbReference>
<keyword evidence="4" id="KW-0808">Transferase</keyword>
<dbReference type="PROSITE" id="PS51190">
    <property type="entry name" value="FATC"/>
    <property type="match status" value="1"/>
</dbReference>
<protein>
    <submittedName>
        <fullName evidence="4">DNA-dependent protein kinase catalytic subunit</fullName>
    </submittedName>
</protein>
<evidence type="ECO:0000313" key="4">
    <source>
        <dbReference type="EMBL" id="KAL5104952.1"/>
    </source>
</evidence>
<feature type="domain" description="FATC" evidence="3">
    <location>
        <begin position="3743"/>
        <end position="3775"/>
    </location>
</feature>
<feature type="region of interest" description="Disordered" evidence="1">
    <location>
        <begin position="1549"/>
        <end position="1571"/>
    </location>
</feature>
<dbReference type="InterPro" id="IPR012582">
    <property type="entry name" value="DNAPKcs_CC3"/>
</dbReference>
<dbReference type="InterPro" id="IPR046804">
    <property type="entry name" value="DNA-PKcs_N"/>
</dbReference>
<sequence>MTTKLDVMVRCSATLATPLDMNKFYNYSVQILLANLDKISQYKPIRSACKLLKSCAKHLSIRDWGRAILVISYLQALVSHKNLTLAKAAQGAYVSLLVCYRDCALMETASGESFSSVPGSITAFLINSQPRGALSPNQLSFRLKCLSILMPVYEKQQSTHESVPIISWTVKEIVHLIAEISDVPMPPKAYCLPDLIESATNVLAIYPSSQLMEELWRSLKLAIIGCFEAYPRLSQNVTERIAYSIFNAIKILTNERYLTSVINEAFYHAVLQTCSHSPFDLEDSELDSESEVEKEVVEGELDSVKQPSGFLQTEIKIPRPSYREYLPLWRTLLGLPTGLVRKERYARTNTESLFPIFRLLLTSSVAILKRLDFTYVERSTDVGEMESQVVVNNPQDVLLLSNMAAFLERILPDCSIAACDATVPSFLQTSLELVEKYPLLSGLYRLLRLAVLLAKQSGLFEECYASPTLTHLSSFAIALLEALQPMEALSADDLSTARCSCLLILPLSVFSLHLEDELFDKFAHVISFTCQLAGLQVRCADLAIAAVTAVESWLNEVKSNSSIYSTAFGSLVPALTGLLGVQQNKPITEKALLSPIGQRSQRSSHRAKIRHTLRAIARRPIRLNFDSTLVSTSVSRQARVSAAEYLHGYIVFGLVKQREMVPDPSDPIGESDSEYWSLLFHVAFILGADTDQKVLLRILNLTPPEDDICGFIDSQWPLPELIQTRRTKLASACFQDFLKWMSSEATGNKRRNSIGDQTFEDLLQLNLDGLCQDGAAAQVFTDTIANLLSVRPEMAIRYVFLLIDAFKQSLLSAPNQSSISAAVKRAVGLLTELMKKLPEDLICDSCASPEKQPRLTRIAKNKLGVEPLKPASWEAASVPSCLKSLLLACRDPFNGKLFQELVKQVISSSSLQIIPKILPDTASLISTFEWKLDSLSGFVRCLDNYAWLLSASLITNTLFFEAIQLPESRIIANTLDSSEKLAETVQAAFAISSCLNYQIAFDAEVLLKAISQSNVCLICPSNLLTILEFDKEDAVQLNNPNAIVSILLKSLSIYSREPNKMRTSQLCDGLANIWHQCIEPFLKDSNFIKDGCADLLEAVISLSQVELDRNTYAATYMNLLTTETLKPSTKVKLLDMLAFFLQPEVIPTTFGLTSERRIEIVEAVKLLLASNLPLDPQEFARPSAKLSECGTLLRSVLSLLKTVSCPEAIQILTMTFCRYDEHFMDEELNEALRCAMKQIWAQPLVQERLLTSALEDFERAVISGQLSVAFIDLWHRYFHKFVKPLLLYVGPTALERIGVRNIVKWTQNLETGVQGGGLTVTHWMWRLLNCSATFYLLVVLYNRLPKTCLHGMNSGGVGSILKAFLGPVMHDPLRKMEINGKELTTMLIGKAYATLKDTLEPPLNASLTHNFEATASTLRRALWSASLACLVATVSATQTQEKFYNCALACDPLSRFLPAGKKLNFPRRRSGKYRSAFIELREEFWLPSQSEPYLRRQSKESVEKGRVFGSDPNRGELLQGSSFSVEINRFMRASGTQIIRGSSSLTDLKKPIRSMEESTSPSPSTTSADPVQYEGAGAAQVNLEIDCLNTTSVMVCFVGLLNQMHRLGFLKAKNPNEMPAILRFLLEQFNSSRSNANVRAFVVKVIINCTELFKPFAKLWLPILITYASSGVEALVDSCGLSSLCIDLCLLLGDWGVSGDSLPSSEIEQSAARSLLAYLMKNTWIPYSPDADGDQTSSIPEGVASALKNNLELFRLLTETWLPAGVAIPYKELLFELQGHDDYKRVTFSFHLFKIILSSCDSFSPDADNIPLSQFISALLKHVHQRHKTLLTVVWECSGLLASKFISLCSTSQDRSGDILQSRGLHILPLSHFPTDLHPLVIELWSSVNDLNIAQRHRRPSEGPITSTIEAACAAAHHWPMLAIHLTNTLLGMGIPESIESATFSHCLRMFGKLMVDFKEDKLVSSLEQTAKIEILQNVVNSNVLEMLKWGTEIVLFDGTMLILRMIQFAIVLSQGDKEFSAEMRQVLILRLLQTLMSTLTRPNSTSNSRRIAYRTFVEARQAVGGMGNKEIEEVCNLGLSFGLCTEDDQRLRGQLQKHISQHCLNSLPFGGSPSLSRCLSVLQLLSSGCHENEADQALAGRIGQHLVSTILEMALEPAIKSAEFRHPFRQNPLDPHFPFKETSFTRTSISTSRFMLDPVVLSGTQQLLQSRTQVAEAGSATLVLAEGSSTGTHLMETQGTSSTFTFSQTNQMFPDSSSSRGLSFFSSNSTQIRQRNKFQSFENLSRVERLRRKFVFPSTIAFQSPETHMGDGFREFFKQRTIQRQHAETTLTLDTSLNDSARLCRRHRLGALPDVETLTPEALLKPLFQLAAADPSGCGSVLLGLMFEAVIASTAKSTSGDSFLKGLGSALAGLLLRGQSVCLSLLWELSGLEGGVFYLLPEPTLLAASAISAGLTAIGTLVMEEAFCAAAMRRSKGIRQSLSTPSPWTAATRRFFTSSLPVFILPHEEFGIASAEGTNNHFPTTATAATCWWQLTRLYADMGLSDELLGWLCDRWITGSKSPVLLERLGTAIVAKMFGDHEDAFMQLSVLLTSSTDDGDGDYEDKIRESEDEETESNIWSTCPAGLDVELQLFCREELLQCLARLGSWGDLDVAAIATATSLIASTDALSPTAAGAKPSTSNATVVDEFSPLWKDPYLVDSVVPQIIHSRLQQCLLAEINKVIAISSSSDADALNRFCRVMESGLRSASQDFETKFAYELAVFSVLCGDLSRAQLCCKSAFKGLAQTWSSKECRNTLLQKTQLLIELKEFLEVSTKGALLYLVAAECLSLNDWLLPVVVDFRLECSNEFSRTGNARRAINQLTSLYELIQMLDRVGHDSEYRRLAWCSAFSRAWISAYPQDIVLCSDAAAVSSNLSTDLENGLLRCLSSNCHCIEVYEALRQLPSTDNDDAVLVQFSHAFSMGQILSAFHDFQTSGRLSDLGLRHYMTSLQPTLKTRFSQIHGLGEVDDVNFLQSSAFSFFKRCVEMAMGVWSTLKGSSPLAEKAIYRRNLLAYGPDEALLEVANFCNARIDEEGERNRDAYAGTFTRSVLTAMRMGAEGGRIRFGRVLQIEVARCNSTAHYDSDVFYELTKCLPPWMFFQWLDRLLNALLEGAARLVADILRRVAQRYSQVLALPFRVLLTSVCDWEHDEQPLVERFTAKLIENGNGDALPIFTELLRMFSKHVRLSRLLSELEYLDDPDIVFKDWASNYARKSIASDFSNRANLMASCNSLLKHGFLRLHGAVKSSTSSNAGIGRQCASEKLLDLVRKEFGHDCKALQNITLSDFDSAIQRIVSMFKQNDPKVSRLDHFSQWLVNFSPDEQDPVGMLGQCVNFSSERQVDITVERVDPNVKCLASLRRPKLVRLLGNDGRWRSWLVKGGEDLRQDASIQRLLGFANYAIASATAATSSGVSAEPLCTYAVVPVSSSRGLIRWLNNTTTLFTFIKNAMAVRETERYSTESNELAAKAARHSGDFLWDSESEAASLVLHFAELEDFIFSLRLLRRGLRNSVATSAEHFVTLRHRLISSHAAICAVHFILGVGDRHMGNFLLDTTTGSLIGIDFGYAFGVTLSFPMPEYVPIRLTASLRELLEPSGPAGLFGSTLYRTLAALRHHSSLFLSTIQTFIEDSSSTDWSVYSERYDQSGEEYQRCRLSLLRRKLIGHCPAELLIDDLRGRFGKSDWFTHFEMIARTTVASTGGPVVLSPAEQVRRLVCLSTCPELLARMHAGWSAAL</sequence>
<evidence type="ECO:0000259" key="2">
    <source>
        <dbReference type="PROSITE" id="PS50290"/>
    </source>
</evidence>
<feature type="domain" description="PI3K/PI4K catalytic" evidence="2">
    <location>
        <begin position="3390"/>
        <end position="3718"/>
    </location>
</feature>
<evidence type="ECO:0000259" key="3">
    <source>
        <dbReference type="PROSITE" id="PS51190"/>
    </source>
</evidence>
<name>A0ABR4Q5Q3_9CEST</name>
<dbReference type="Pfam" id="PF08163">
    <property type="entry name" value="DNAPKcs_CC3"/>
    <property type="match status" value="1"/>
</dbReference>
<feature type="compositionally biased region" description="Low complexity" evidence="1">
    <location>
        <begin position="1558"/>
        <end position="1567"/>
    </location>
</feature>
<dbReference type="InterPro" id="IPR050517">
    <property type="entry name" value="DDR_Repair_Kinase"/>
</dbReference>
<keyword evidence="5" id="KW-1185">Reference proteome</keyword>
<dbReference type="InterPro" id="IPR003152">
    <property type="entry name" value="FATC_dom"/>
</dbReference>
<dbReference type="SMART" id="SM00146">
    <property type="entry name" value="PI3Kc"/>
    <property type="match status" value="1"/>
</dbReference>
<reference evidence="4 5" key="1">
    <citation type="journal article" date="2022" name="Front. Cell. Infect. Microbiol.">
        <title>The Genomes of Two Strains of Taenia crassiceps the Animal Model for the Study of Human Cysticercosis.</title>
        <authorList>
            <person name="Bobes R.J."/>
            <person name="Estrada K."/>
            <person name="Rios-Valencia D.G."/>
            <person name="Calderon-Gallegos A."/>
            <person name="de la Torre P."/>
            <person name="Carrero J.C."/>
            <person name="Sanchez-Flores A."/>
            <person name="Laclette J.P."/>
        </authorList>
    </citation>
    <scope>NUCLEOTIDE SEQUENCE [LARGE SCALE GENOMIC DNA]</scope>
    <source>
        <strain evidence="4">WFUcys</strain>
    </source>
</reference>
<proteinExistence type="predicted"/>
<dbReference type="PROSITE" id="PS50290">
    <property type="entry name" value="PI3_4_KINASE_3"/>
    <property type="match status" value="1"/>
</dbReference>
<dbReference type="SUPFAM" id="SSF56112">
    <property type="entry name" value="Protein kinase-like (PK-like)"/>
    <property type="match status" value="1"/>
</dbReference>
<dbReference type="InterPro" id="IPR000403">
    <property type="entry name" value="PI3/4_kinase_cat_dom"/>
</dbReference>
<evidence type="ECO:0000313" key="5">
    <source>
        <dbReference type="Proteomes" id="UP001651158"/>
    </source>
</evidence>
<dbReference type="Gene3D" id="1.10.1070.11">
    <property type="entry name" value="Phosphatidylinositol 3-/4-kinase, catalytic domain"/>
    <property type="match status" value="1"/>
</dbReference>
<evidence type="ECO:0000256" key="1">
    <source>
        <dbReference type="SAM" id="MobiDB-lite"/>
    </source>
</evidence>
<dbReference type="SMART" id="SM01343">
    <property type="entry name" value="FATC"/>
    <property type="match status" value="1"/>
</dbReference>
<dbReference type="PANTHER" id="PTHR11139">
    <property type="entry name" value="ATAXIA TELANGIECTASIA MUTATED ATM -RELATED"/>
    <property type="match status" value="1"/>
</dbReference>
<accession>A0ABR4Q5Q3</accession>
<dbReference type="Pfam" id="PF20500">
    <property type="entry name" value="DNA-PKcs_N"/>
    <property type="match status" value="1"/>
</dbReference>
<keyword evidence="4" id="KW-0418">Kinase</keyword>
<gene>
    <name evidence="4" type="ORF">TcWFU_005879</name>
</gene>